<proteinExistence type="predicted"/>
<evidence type="ECO:0000313" key="2">
    <source>
        <dbReference type="EMBL" id="NYI81477.1"/>
    </source>
</evidence>
<accession>A0A853AN99</accession>
<sequence length="83" mass="8812">MIRAVVGAVVSVFALHILFVVFDANQGNGFVSSIYLLAKTLVLGLGDVFTPDDALLGVVLNYGLAALVYLVVGQLVIKAVRRH</sequence>
<protein>
    <submittedName>
        <fullName evidence="2">Uncharacterized protein</fullName>
    </submittedName>
</protein>
<name>A0A853AN99_9PSEU</name>
<evidence type="ECO:0000256" key="1">
    <source>
        <dbReference type="SAM" id="Phobius"/>
    </source>
</evidence>
<feature type="transmembrane region" description="Helical" evidence="1">
    <location>
        <begin position="54"/>
        <end position="77"/>
    </location>
</feature>
<keyword evidence="1" id="KW-0812">Transmembrane</keyword>
<dbReference type="Proteomes" id="UP000587002">
    <property type="component" value="Unassembled WGS sequence"/>
</dbReference>
<comment type="caution">
    <text evidence="2">The sequence shown here is derived from an EMBL/GenBank/DDBJ whole genome shotgun (WGS) entry which is preliminary data.</text>
</comment>
<keyword evidence="1" id="KW-1133">Transmembrane helix</keyword>
<gene>
    <name evidence="2" type="ORF">HNR68_000107</name>
</gene>
<organism evidence="2 3">
    <name type="scientific">Saccharopolyspora hordei</name>
    <dbReference type="NCBI Taxonomy" id="1838"/>
    <lineage>
        <taxon>Bacteria</taxon>
        <taxon>Bacillati</taxon>
        <taxon>Actinomycetota</taxon>
        <taxon>Actinomycetes</taxon>
        <taxon>Pseudonocardiales</taxon>
        <taxon>Pseudonocardiaceae</taxon>
        <taxon>Saccharopolyspora</taxon>
    </lineage>
</organism>
<dbReference type="EMBL" id="JACCFJ010000001">
    <property type="protein sequence ID" value="NYI81477.1"/>
    <property type="molecule type" value="Genomic_DNA"/>
</dbReference>
<reference evidence="2 3" key="1">
    <citation type="submission" date="2020-07" db="EMBL/GenBank/DDBJ databases">
        <title>Sequencing the genomes of 1000 actinobacteria strains.</title>
        <authorList>
            <person name="Klenk H.-P."/>
        </authorList>
    </citation>
    <scope>NUCLEOTIDE SEQUENCE [LARGE SCALE GENOMIC DNA]</scope>
    <source>
        <strain evidence="2 3">DSM 44065</strain>
    </source>
</reference>
<dbReference type="AlphaFoldDB" id="A0A853AN99"/>
<evidence type="ECO:0000313" key="3">
    <source>
        <dbReference type="Proteomes" id="UP000587002"/>
    </source>
</evidence>
<keyword evidence="3" id="KW-1185">Reference proteome</keyword>
<keyword evidence="1" id="KW-0472">Membrane</keyword>
<dbReference type="RefSeq" id="WP_343049864.1">
    <property type="nucleotide sequence ID" value="NZ_BAABFH010000001.1"/>
</dbReference>